<protein>
    <submittedName>
        <fullName evidence="1">Uncharacterized protein</fullName>
    </submittedName>
</protein>
<reference evidence="1 2" key="1">
    <citation type="journal article" date="2012" name="Genome Biol.">
        <title>Sequencing three crocodilian genomes to illuminate the evolution of archosaurs and amniotes.</title>
        <authorList>
            <person name="St John J.A."/>
            <person name="Braun E.L."/>
            <person name="Isberg S.R."/>
            <person name="Miles L.G."/>
            <person name="Chong A.Y."/>
            <person name="Gongora J."/>
            <person name="Dalzell P."/>
            <person name="Moran C."/>
            <person name="Bed'hom B."/>
            <person name="Abzhanov A."/>
            <person name="Burgess S.C."/>
            <person name="Cooksey A.M."/>
            <person name="Castoe T.A."/>
            <person name="Crawford N.G."/>
            <person name="Densmore L.D."/>
            <person name="Drew J.C."/>
            <person name="Edwards S.V."/>
            <person name="Faircloth B.C."/>
            <person name="Fujita M.K."/>
            <person name="Greenwold M.J."/>
            <person name="Hoffmann F.G."/>
            <person name="Howard J.M."/>
            <person name="Iguchi T."/>
            <person name="Janes D.E."/>
            <person name="Khan S.Y."/>
            <person name="Kohno S."/>
            <person name="de Koning A.J."/>
            <person name="Lance S.L."/>
            <person name="McCarthy F.M."/>
            <person name="McCormack J.E."/>
            <person name="Merchant M.E."/>
            <person name="Peterson D.G."/>
            <person name="Pollock D.D."/>
            <person name="Pourmand N."/>
            <person name="Raney B.J."/>
            <person name="Roessler K.A."/>
            <person name="Sanford J.R."/>
            <person name="Sawyer R.H."/>
            <person name="Schmidt C.J."/>
            <person name="Triplett E.W."/>
            <person name="Tuberville T.D."/>
            <person name="Venegas-Anaya M."/>
            <person name="Howard J.T."/>
            <person name="Jarvis E.D."/>
            <person name="Guillette L.J.Jr."/>
            <person name="Glenn T.C."/>
            <person name="Green R.E."/>
            <person name="Ray D.A."/>
        </authorList>
    </citation>
    <scope>NUCLEOTIDE SEQUENCE [LARGE SCALE GENOMIC DNA]</scope>
    <source>
        <strain evidence="1">KSC_2009_1</strain>
    </source>
</reference>
<keyword evidence="2" id="KW-1185">Reference proteome</keyword>
<dbReference type="Proteomes" id="UP000050525">
    <property type="component" value="Unassembled WGS sequence"/>
</dbReference>
<organism evidence="1 2">
    <name type="scientific">Alligator mississippiensis</name>
    <name type="common">American alligator</name>
    <dbReference type="NCBI Taxonomy" id="8496"/>
    <lineage>
        <taxon>Eukaryota</taxon>
        <taxon>Metazoa</taxon>
        <taxon>Chordata</taxon>
        <taxon>Craniata</taxon>
        <taxon>Vertebrata</taxon>
        <taxon>Euteleostomi</taxon>
        <taxon>Archelosauria</taxon>
        <taxon>Archosauria</taxon>
        <taxon>Crocodylia</taxon>
        <taxon>Alligatoridae</taxon>
        <taxon>Alligatorinae</taxon>
        <taxon>Alligator</taxon>
    </lineage>
</organism>
<evidence type="ECO:0000313" key="2">
    <source>
        <dbReference type="Proteomes" id="UP000050525"/>
    </source>
</evidence>
<sequence length="88" mass="9593">MLMRSHWRPGSDTQAALRASASSPCILKSSSVLQQVRGYAEVRRTRLHRAEPEHSCLVGNFGRGGTLHSLRIALFPSSLPLPLSPISS</sequence>
<gene>
    <name evidence="1" type="ORF">Y1Q_0016523</name>
</gene>
<accession>A0A151N2Z1</accession>
<evidence type="ECO:0000313" key="1">
    <source>
        <dbReference type="EMBL" id="KYO31196.1"/>
    </source>
</evidence>
<dbReference type="AlphaFoldDB" id="A0A151N2Z1"/>
<dbReference type="EMBL" id="AKHW03004113">
    <property type="protein sequence ID" value="KYO31196.1"/>
    <property type="molecule type" value="Genomic_DNA"/>
</dbReference>
<proteinExistence type="predicted"/>
<comment type="caution">
    <text evidence="1">The sequence shown here is derived from an EMBL/GenBank/DDBJ whole genome shotgun (WGS) entry which is preliminary data.</text>
</comment>
<name>A0A151N2Z1_ALLMI</name>